<dbReference type="GO" id="GO:0003723">
    <property type="term" value="F:RNA binding"/>
    <property type="evidence" value="ECO:0007669"/>
    <property type="project" value="TreeGrafter"/>
</dbReference>
<gene>
    <name evidence="2" type="ORF">F3Y22_tig00109987pilonHSYRG00156</name>
</gene>
<dbReference type="AlphaFoldDB" id="A0A6A3BQJ2"/>
<evidence type="ECO:0000313" key="2">
    <source>
        <dbReference type="EMBL" id="KAE8718883.1"/>
    </source>
</evidence>
<organism evidence="2 3">
    <name type="scientific">Hibiscus syriacus</name>
    <name type="common">Rose of Sharon</name>
    <dbReference type="NCBI Taxonomy" id="106335"/>
    <lineage>
        <taxon>Eukaryota</taxon>
        <taxon>Viridiplantae</taxon>
        <taxon>Streptophyta</taxon>
        <taxon>Embryophyta</taxon>
        <taxon>Tracheophyta</taxon>
        <taxon>Spermatophyta</taxon>
        <taxon>Magnoliopsida</taxon>
        <taxon>eudicotyledons</taxon>
        <taxon>Gunneridae</taxon>
        <taxon>Pentapetalae</taxon>
        <taxon>rosids</taxon>
        <taxon>malvids</taxon>
        <taxon>Malvales</taxon>
        <taxon>Malvaceae</taxon>
        <taxon>Malvoideae</taxon>
        <taxon>Hibiscus</taxon>
    </lineage>
</organism>
<accession>A0A6A3BQJ2</accession>
<comment type="caution">
    <text evidence="2">The sequence shown here is derived from an EMBL/GenBank/DDBJ whole genome shotgun (WGS) entry which is preliminary data.</text>
</comment>
<name>A0A6A3BQJ2_HIBSY</name>
<evidence type="ECO:0000313" key="3">
    <source>
        <dbReference type="Proteomes" id="UP000436088"/>
    </source>
</evidence>
<sequence>MADFVFYRTFDVEQCIIGDKFVDKIAGIDVKFIFNQMCSLKHSPIHNSVADDTCAGETAKAISKENEDLKVDEKLKSTENLGELDERSHKKVKLDCSVKVSNEKNKNGLTPNRDSDRNDSEEKSRCGSNPNGISENSSNDSEDKSRCGTNPNGTSENSSTEPKVDDELTKHSCRSTDASSEDKTRCATHPNGTSEISSTETKVDDELTKHSCKSTNASSSRHPNDGIETDGDEASEVADRADFVSGVLQFPPAFLSFCLSLGTWSSNAHQGKDHWG</sequence>
<evidence type="ECO:0000256" key="1">
    <source>
        <dbReference type="SAM" id="MobiDB-lite"/>
    </source>
</evidence>
<feature type="region of interest" description="Disordered" evidence="1">
    <location>
        <begin position="102"/>
        <end position="233"/>
    </location>
</feature>
<feature type="compositionally biased region" description="Polar residues" evidence="1">
    <location>
        <begin position="190"/>
        <end position="200"/>
    </location>
</feature>
<feature type="compositionally biased region" description="Polar residues" evidence="1">
    <location>
        <begin position="147"/>
        <end position="161"/>
    </location>
</feature>
<dbReference type="EMBL" id="VEPZ02000799">
    <property type="protein sequence ID" value="KAE8718883.1"/>
    <property type="molecule type" value="Genomic_DNA"/>
</dbReference>
<dbReference type="Proteomes" id="UP000436088">
    <property type="component" value="Unassembled WGS sequence"/>
</dbReference>
<proteinExistence type="predicted"/>
<protein>
    <submittedName>
        <fullName evidence="2">Uncharacterized protein</fullName>
    </submittedName>
</protein>
<dbReference type="PANTHER" id="PTHR47073">
    <property type="entry name" value="PROTEIN ANTI-SILENCING 1"/>
    <property type="match status" value="1"/>
</dbReference>
<feature type="compositionally biased region" description="Basic and acidic residues" evidence="1">
    <location>
        <begin position="113"/>
        <end position="125"/>
    </location>
</feature>
<keyword evidence="3" id="KW-1185">Reference proteome</keyword>
<dbReference type="PANTHER" id="PTHR47073:SF2">
    <property type="entry name" value="PROTEIN ANTI-SILENCING 1"/>
    <property type="match status" value="1"/>
</dbReference>
<reference evidence="2" key="1">
    <citation type="submission" date="2019-09" db="EMBL/GenBank/DDBJ databases">
        <title>Draft genome information of white flower Hibiscus syriacus.</title>
        <authorList>
            <person name="Kim Y.-M."/>
        </authorList>
    </citation>
    <scope>NUCLEOTIDE SEQUENCE [LARGE SCALE GENOMIC DNA]</scope>
    <source>
        <strain evidence="2">YM2019G1</strain>
    </source>
</reference>